<dbReference type="Gene3D" id="3.30.420.10">
    <property type="entry name" value="Ribonuclease H-like superfamily/Ribonuclease H"/>
    <property type="match status" value="1"/>
</dbReference>
<dbReference type="InterPro" id="IPR012337">
    <property type="entry name" value="RNaseH-like_sf"/>
</dbReference>
<gene>
    <name evidence="2" type="ORF">KFK09_001466</name>
</gene>
<dbReference type="OrthoDB" id="1935865at2759"/>
<dbReference type="EMBL" id="JAGYWB010000002">
    <property type="protein sequence ID" value="KAI0528922.1"/>
    <property type="molecule type" value="Genomic_DNA"/>
</dbReference>
<proteinExistence type="predicted"/>
<dbReference type="InterPro" id="IPR039537">
    <property type="entry name" value="Retrotran_Ty1/copia-like"/>
</dbReference>
<dbReference type="PANTHER" id="PTHR42648">
    <property type="entry name" value="TRANSPOSASE, PUTATIVE-RELATED"/>
    <property type="match status" value="1"/>
</dbReference>
<sequence>MDVWGPSPVLSYDGYRYYLLIVDDFTRYSCLFLLKFKSSVPLLLIQFIKFIEKQLNSSVRNIRSDGGGEFVNTTLKSFFSHIGITHQLTCPHTPQQNDIAERKHRHLLDTA</sequence>
<dbReference type="PROSITE" id="PS50994">
    <property type="entry name" value="INTEGRASE"/>
    <property type="match status" value="1"/>
</dbReference>
<dbReference type="GO" id="GO:0015074">
    <property type="term" value="P:DNA integration"/>
    <property type="evidence" value="ECO:0007669"/>
    <property type="project" value="InterPro"/>
</dbReference>
<evidence type="ECO:0000313" key="3">
    <source>
        <dbReference type="Proteomes" id="UP000829196"/>
    </source>
</evidence>
<dbReference type="Pfam" id="PF00665">
    <property type="entry name" value="rve"/>
    <property type="match status" value="1"/>
</dbReference>
<feature type="domain" description="Integrase catalytic" evidence="1">
    <location>
        <begin position="1"/>
        <end position="111"/>
    </location>
</feature>
<dbReference type="PANTHER" id="PTHR42648:SF26">
    <property type="entry name" value="INTEGRASE CATALYTIC DOMAIN-CONTAINING PROTEIN"/>
    <property type="match status" value="1"/>
</dbReference>
<dbReference type="Proteomes" id="UP000829196">
    <property type="component" value="Unassembled WGS sequence"/>
</dbReference>
<dbReference type="SMR" id="A0A8T3CAZ6"/>
<keyword evidence="3" id="KW-1185">Reference proteome</keyword>
<comment type="caution">
    <text evidence="2">The sequence shown here is derived from an EMBL/GenBank/DDBJ whole genome shotgun (WGS) entry which is preliminary data.</text>
</comment>
<name>A0A8T3CAZ6_DENNO</name>
<accession>A0A8T3CAZ6</accession>
<evidence type="ECO:0000259" key="1">
    <source>
        <dbReference type="PROSITE" id="PS50994"/>
    </source>
</evidence>
<dbReference type="AlphaFoldDB" id="A0A8T3CAZ6"/>
<dbReference type="SUPFAM" id="SSF53098">
    <property type="entry name" value="Ribonuclease H-like"/>
    <property type="match status" value="1"/>
</dbReference>
<dbReference type="InterPro" id="IPR001584">
    <property type="entry name" value="Integrase_cat-core"/>
</dbReference>
<reference evidence="2" key="1">
    <citation type="journal article" date="2022" name="Front. Genet.">
        <title>Chromosome-Scale Assembly of the Dendrobium nobile Genome Provides Insights Into the Molecular Mechanism of the Biosynthesis of the Medicinal Active Ingredient of Dendrobium.</title>
        <authorList>
            <person name="Xu Q."/>
            <person name="Niu S.-C."/>
            <person name="Li K.-L."/>
            <person name="Zheng P.-J."/>
            <person name="Zhang X.-J."/>
            <person name="Jia Y."/>
            <person name="Liu Y."/>
            <person name="Niu Y.-X."/>
            <person name="Yu L.-H."/>
            <person name="Chen D.-F."/>
            <person name="Zhang G.-Q."/>
        </authorList>
    </citation>
    <scope>NUCLEOTIDE SEQUENCE</scope>
    <source>
        <tissue evidence="2">Leaf</tissue>
    </source>
</reference>
<evidence type="ECO:0000313" key="2">
    <source>
        <dbReference type="EMBL" id="KAI0528922.1"/>
    </source>
</evidence>
<dbReference type="GO" id="GO:0003676">
    <property type="term" value="F:nucleic acid binding"/>
    <property type="evidence" value="ECO:0007669"/>
    <property type="project" value="InterPro"/>
</dbReference>
<dbReference type="InterPro" id="IPR036397">
    <property type="entry name" value="RNaseH_sf"/>
</dbReference>
<protein>
    <recommendedName>
        <fullName evidence="1">Integrase catalytic domain-containing protein</fullName>
    </recommendedName>
</protein>
<organism evidence="2 3">
    <name type="scientific">Dendrobium nobile</name>
    <name type="common">Orchid</name>
    <dbReference type="NCBI Taxonomy" id="94219"/>
    <lineage>
        <taxon>Eukaryota</taxon>
        <taxon>Viridiplantae</taxon>
        <taxon>Streptophyta</taxon>
        <taxon>Embryophyta</taxon>
        <taxon>Tracheophyta</taxon>
        <taxon>Spermatophyta</taxon>
        <taxon>Magnoliopsida</taxon>
        <taxon>Liliopsida</taxon>
        <taxon>Asparagales</taxon>
        <taxon>Orchidaceae</taxon>
        <taxon>Epidendroideae</taxon>
        <taxon>Malaxideae</taxon>
        <taxon>Dendrobiinae</taxon>
        <taxon>Dendrobium</taxon>
    </lineage>
</organism>